<reference evidence="2" key="1">
    <citation type="submission" date="2015-11" db="EMBL/GenBank/DDBJ databases">
        <title>De novo transcriptome assembly of four potential Pierce s Disease insect vectors from Arizona vineyards.</title>
        <authorList>
            <person name="Tassone E.E."/>
        </authorList>
    </citation>
    <scope>NUCLEOTIDE SEQUENCE</scope>
</reference>
<organism evidence="2">
    <name type="scientific">Cuerna arida</name>
    <dbReference type="NCBI Taxonomy" id="1464854"/>
    <lineage>
        <taxon>Eukaryota</taxon>
        <taxon>Metazoa</taxon>
        <taxon>Ecdysozoa</taxon>
        <taxon>Arthropoda</taxon>
        <taxon>Hexapoda</taxon>
        <taxon>Insecta</taxon>
        <taxon>Pterygota</taxon>
        <taxon>Neoptera</taxon>
        <taxon>Paraneoptera</taxon>
        <taxon>Hemiptera</taxon>
        <taxon>Auchenorrhyncha</taxon>
        <taxon>Membracoidea</taxon>
        <taxon>Cicadellidae</taxon>
        <taxon>Cicadellinae</taxon>
        <taxon>Proconiini</taxon>
        <taxon>Cuerna</taxon>
    </lineage>
</organism>
<dbReference type="EMBL" id="GECZ01012723">
    <property type="protein sequence ID" value="JAS57046.1"/>
    <property type="molecule type" value="Transcribed_RNA"/>
</dbReference>
<feature type="non-terminal residue" evidence="2">
    <location>
        <position position="477"/>
    </location>
</feature>
<feature type="region of interest" description="Disordered" evidence="1">
    <location>
        <begin position="1"/>
        <end position="23"/>
    </location>
</feature>
<evidence type="ECO:0000256" key="1">
    <source>
        <dbReference type="SAM" id="MobiDB-lite"/>
    </source>
</evidence>
<dbReference type="AlphaFoldDB" id="A0A1B6G3M3"/>
<proteinExistence type="predicted"/>
<feature type="non-terminal residue" evidence="2">
    <location>
        <position position="1"/>
    </location>
</feature>
<protein>
    <submittedName>
        <fullName evidence="2">Uncharacterized protein</fullName>
    </submittedName>
</protein>
<feature type="region of interest" description="Disordered" evidence="1">
    <location>
        <begin position="450"/>
        <end position="477"/>
    </location>
</feature>
<feature type="compositionally biased region" description="Low complexity" evidence="1">
    <location>
        <begin position="9"/>
        <end position="19"/>
    </location>
</feature>
<evidence type="ECO:0000313" key="2">
    <source>
        <dbReference type="EMBL" id="JAS57046.1"/>
    </source>
</evidence>
<name>A0A1B6G3M3_9HEMI</name>
<accession>A0A1B6G3M3</accession>
<gene>
    <name evidence="2" type="ORF">g.3255</name>
</gene>
<sequence>DSEDEETNAASAAAAAPKAGTRLVTGPPSVTSLATGPAVTAVSASNASVIKSLKPEHSVIYHSNRYNHIKYTHNGGNRNGLNLKLENNLDVNKNAATVVSSQFSRNYPADVSYCEPKIATVTPPPVPSTSAATSSTAMPHQVPKPYRKRILANYQLNSQAANQPVAVNQQYAATAVSNARANEALVLKEDEADYYANAVVGAAAAAAAAATAAVVGRRNNNTDYYLRQPQPASVQPQSLHCNSSLCNENAAAVAYYHHNSYLNANAAVFGSPERHVVYANGDKRVSWAAPQPPPPPVAHSQNHPYRRHSTVVNVRDLSMNQTHQDFIQPPVAHHHNAREQQFLLAGTASTGNSSTMSKSWSSQHHSSVFNQSFNGSMQLSPGNLSPQHSIAASNCTPHYHNHHAANFYQTQHRRNHANVGNAAAAAATAMYVPTDGPYHHMGAFATARGLQPPPAHHDSSRPFPAHMQFSGNVNPLT</sequence>